<sequence length="439" mass="46688">MAMTCFSSCIAGFGAVVALLAFIFDLALFFVAKSRLNSVSGGSASIGISIWLTLASWLLLFFSGCFYGLGRCCISRRPPKAYDEQQRGGEDGYGSQMRMDAMKSEADRKNRQAAGEGGLPAFQEYDPTQPLHAVVDNDEVYAAGAVPYRDNATGQNTGYAPAGYVQGAAGHRAIDEYNSPPSPNSSHPPQPRRAGSGHTQATSAYAPSQYGYAGASPPVPGVPANNQYLSTAPYQGHDAYPSQDYGHTQGDTSYYDASHQQYPSNPYDIGAAQPPRVTSPPSNAYNAPQAQQAYQAPGGFHPEVYNNTALLAAAGIASHSTDQYAPAPAQQQHDRGYTLGGGGYASGYGENQVPDHTAQPHFPSPYPEDTQPHLPSPYPEDTRQFSASPAQIQTNVPLAQASTSPVRGPRNMASPQYNDSPPDYDNGVSQPSGAWGEKR</sequence>
<feature type="region of interest" description="Disordered" evidence="1">
    <location>
        <begin position="320"/>
        <end position="439"/>
    </location>
</feature>
<feature type="compositionally biased region" description="Pro residues" evidence="1">
    <location>
        <begin position="180"/>
        <end position="191"/>
    </location>
</feature>
<accession>A0A166S3I9</accession>
<keyword evidence="2" id="KW-0812">Transmembrane</keyword>
<evidence type="ECO:0000256" key="1">
    <source>
        <dbReference type="SAM" id="MobiDB-lite"/>
    </source>
</evidence>
<dbReference type="InterPro" id="IPR051380">
    <property type="entry name" value="pH-response_reg_palI/RIM9"/>
</dbReference>
<reference evidence="3" key="1">
    <citation type="journal article" date="2016" name="Mol. Biol. Evol.">
        <title>Comparative Genomics of Early-Diverging Mushroom-Forming Fungi Provides Insights into the Origins of Lignocellulose Decay Capabilities.</title>
        <authorList>
            <person name="Nagy L.G."/>
            <person name="Riley R."/>
            <person name="Tritt A."/>
            <person name="Adam C."/>
            <person name="Daum C."/>
            <person name="Floudas D."/>
            <person name="Sun H."/>
            <person name="Yadav J.S."/>
            <person name="Pangilinan J."/>
            <person name="Larsson K.H."/>
            <person name="Matsuura K."/>
            <person name="Barry K."/>
            <person name="Labutti K."/>
            <person name="Kuo R."/>
            <person name="Ohm R.A."/>
            <person name="Bhattacharya S.S."/>
            <person name="Shirouzu T."/>
            <person name="Yoshinaga Y."/>
            <person name="Martin F.M."/>
            <person name="Grigoriev I.V."/>
            <person name="Hibbett D.S."/>
        </authorList>
    </citation>
    <scope>NUCLEOTIDE SEQUENCE [LARGE SCALE GENOMIC DNA]</scope>
    <source>
        <strain evidence="3">CBS 109695</strain>
    </source>
</reference>
<feature type="compositionally biased region" description="Polar residues" evidence="1">
    <location>
        <begin position="384"/>
        <end position="405"/>
    </location>
</feature>
<feature type="region of interest" description="Disordered" evidence="1">
    <location>
        <begin position="80"/>
        <end position="119"/>
    </location>
</feature>
<dbReference type="EMBL" id="KV417501">
    <property type="protein sequence ID" value="KZP28974.1"/>
    <property type="molecule type" value="Genomic_DNA"/>
</dbReference>
<organism evidence="3">
    <name type="scientific">Athelia psychrophila</name>
    <dbReference type="NCBI Taxonomy" id="1759441"/>
    <lineage>
        <taxon>Eukaryota</taxon>
        <taxon>Fungi</taxon>
        <taxon>Dikarya</taxon>
        <taxon>Basidiomycota</taxon>
        <taxon>Agaricomycotina</taxon>
        <taxon>Agaricomycetes</taxon>
        <taxon>Agaricomycetidae</taxon>
        <taxon>Atheliales</taxon>
        <taxon>Atheliaceae</taxon>
        <taxon>Athelia</taxon>
    </lineage>
</organism>
<dbReference type="STRING" id="436010.A0A166S3I9"/>
<dbReference type="GO" id="GO:0032153">
    <property type="term" value="C:cell division site"/>
    <property type="evidence" value="ECO:0007669"/>
    <property type="project" value="TreeGrafter"/>
</dbReference>
<protein>
    <submittedName>
        <fullName evidence="3">Uncharacterized protein</fullName>
    </submittedName>
</protein>
<evidence type="ECO:0000313" key="3">
    <source>
        <dbReference type="EMBL" id="KZP28974.1"/>
    </source>
</evidence>
<feature type="compositionally biased region" description="Basic and acidic residues" evidence="1">
    <location>
        <begin position="80"/>
        <end position="90"/>
    </location>
</feature>
<dbReference type="OrthoDB" id="3365245at2759"/>
<dbReference type="AlphaFoldDB" id="A0A166S3I9"/>
<feature type="transmembrane region" description="Helical" evidence="2">
    <location>
        <begin position="12"/>
        <end position="32"/>
    </location>
</feature>
<gene>
    <name evidence="3" type="ORF">FIBSPDRAFT_852229</name>
</gene>
<dbReference type="PANTHER" id="PTHR28013:SF4">
    <property type="entry name" value="MARVEL DOMAIN-CONTAINING PROTEIN"/>
    <property type="match status" value="1"/>
</dbReference>
<keyword evidence="2" id="KW-1133">Transmembrane helix</keyword>
<feature type="transmembrane region" description="Helical" evidence="2">
    <location>
        <begin position="44"/>
        <end position="69"/>
    </location>
</feature>
<name>A0A166S3I9_9AGAM</name>
<feature type="compositionally biased region" description="Polar residues" evidence="1">
    <location>
        <begin position="197"/>
        <end position="206"/>
    </location>
</feature>
<dbReference type="GO" id="GO:0005886">
    <property type="term" value="C:plasma membrane"/>
    <property type="evidence" value="ECO:0007669"/>
    <property type="project" value="TreeGrafter"/>
</dbReference>
<feature type="compositionally biased region" description="Low complexity" evidence="1">
    <location>
        <begin position="279"/>
        <end position="297"/>
    </location>
</feature>
<proteinExistence type="predicted"/>
<feature type="region of interest" description="Disordered" evidence="1">
    <location>
        <begin position="173"/>
        <end position="302"/>
    </location>
</feature>
<keyword evidence="2" id="KW-0472">Membrane</keyword>
<feature type="compositionally biased region" description="Basic and acidic residues" evidence="1">
    <location>
        <begin position="100"/>
        <end position="110"/>
    </location>
</feature>
<dbReference type="GO" id="GO:0035838">
    <property type="term" value="C:growing cell tip"/>
    <property type="evidence" value="ECO:0007669"/>
    <property type="project" value="TreeGrafter"/>
</dbReference>
<dbReference type="PANTHER" id="PTHR28013">
    <property type="entry name" value="PROTEIN DCV1-RELATED"/>
    <property type="match status" value="1"/>
</dbReference>
<evidence type="ECO:0000256" key="2">
    <source>
        <dbReference type="SAM" id="Phobius"/>
    </source>
</evidence>